<reference evidence="3 4" key="1">
    <citation type="submission" date="2020-07" db="EMBL/GenBank/DDBJ databases">
        <title>Sequencing the genomes of 1000 actinobacteria strains.</title>
        <authorList>
            <person name="Klenk H.-P."/>
        </authorList>
    </citation>
    <scope>NUCLEOTIDE SEQUENCE [LARGE SCALE GENOMIC DNA]</scope>
    <source>
        <strain evidence="3 4">DSM 45975</strain>
    </source>
</reference>
<dbReference type="GO" id="GO:0016616">
    <property type="term" value="F:oxidoreductase activity, acting on the CH-OH group of donors, NAD or NADP as acceptor"/>
    <property type="evidence" value="ECO:0007669"/>
    <property type="project" value="InterPro"/>
</dbReference>
<proteinExistence type="predicted"/>
<evidence type="ECO:0000313" key="4">
    <source>
        <dbReference type="Proteomes" id="UP000569329"/>
    </source>
</evidence>
<dbReference type="GO" id="GO:0051287">
    <property type="term" value="F:NAD binding"/>
    <property type="evidence" value="ECO:0007669"/>
    <property type="project" value="InterPro"/>
</dbReference>
<dbReference type="PANTHER" id="PTHR43750">
    <property type="entry name" value="UDP-GLUCOSE 6-DEHYDROGENASE TUAD"/>
    <property type="match status" value="1"/>
</dbReference>
<accession>A0A839DZL6</accession>
<dbReference type="InterPro" id="IPR008927">
    <property type="entry name" value="6-PGluconate_DH-like_C_sf"/>
</dbReference>
<dbReference type="InterPro" id="IPR014026">
    <property type="entry name" value="UDP-Glc/GDP-Man_DH_dimer"/>
</dbReference>
<gene>
    <name evidence="3" type="ORF">FHX42_002202</name>
</gene>
<dbReference type="InterPro" id="IPR036291">
    <property type="entry name" value="NAD(P)-bd_dom_sf"/>
</dbReference>
<keyword evidence="3" id="KW-0560">Oxidoreductase</keyword>
<dbReference type="Proteomes" id="UP000569329">
    <property type="component" value="Unassembled WGS sequence"/>
</dbReference>
<dbReference type="Pfam" id="PF00984">
    <property type="entry name" value="UDPG_MGDP_dh"/>
    <property type="match status" value="1"/>
</dbReference>
<dbReference type="SUPFAM" id="SSF48179">
    <property type="entry name" value="6-phosphogluconate dehydrogenase C-terminal domain-like"/>
    <property type="match status" value="1"/>
</dbReference>
<organism evidence="3 4">
    <name type="scientific">Halosaccharopolyspora lacisalsi</name>
    <dbReference type="NCBI Taxonomy" id="1000566"/>
    <lineage>
        <taxon>Bacteria</taxon>
        <taxon>Bacillati</taxon>
        <taxon>Actinomycetota</taxon>
        <taxon>Actinomycetes</taxon>
        <taxon>Pseudonocardiales</taxon>
        <taxon>Pseudonocardiaceae</taxon>
        <taxon>Halosaccharopolyspora</taxon>
    </lineage>
</organism>
<dbReference type="InterPro" id="IPR013328">
    <property type="entry name" value="6PGD_dom2"/>
</dbReference>
<dbReference type="Gene3D" id="3.40.50.720">
    <property type="entry name" value="NAD(P)-binding Rossmann-like Domain"/>
    <property type="match status" value="1"/>
</dbReference>
<dbReference type="EMBL" id="JACGWZ010000002">
    <property type="protein sequence ID" value="MBA8824855.1"/>
    <property type="molecule type" value="Genomic_DNA"/>
</dbReference>
<protein>
    <recommendedName>
        <fullName evidence="1">UDP-glucose 6-dehydrogenase</fullName>
    </recommendedName>
</protein>
<feature type="domain" description="UDP-glucose/GDP-mannose dehydrogenase dimerisation" evidence="2">
    <location>
        <begin position="171"/>
        <end position="224"/>
    </location>
</feature>
<dbReference type="Gene3D" id="1.10.1040.10">
    <property type="entry name" value="N-(1-d-carboxylethyl)-l-norvaline Dehydrogenase, domain 2"/>
    <property type="match status" value="1"/>
</dbReference>
<evidence type="ECO:0000313" key="3">
    <source>
        <dbReference type="EMBL" id="MBA8824855.1"/>
    </source>
</evidence>
<dbReference type="RefSeq" id="WP_182544047.1">
    <property type="nucleotide sequence ID" value="NZ_JACGWZ010000002.1"/>
</dbReference>
<sequence>MSTQPRGVTVLGSGVVEVTVAAGLASLGHRVVLGEVAAGSPWDTEPGLSTLVRRTLLTGRLGFLRRLPAGIDTTTVLVRGDGSVPEIPRLPRDCVLVDISPSEAAERFRWNSREDAAPVSSPLFLHAGSMVEDFLAARHLVVGADDEAAVEHVAALYQRLPAEIVRTDVRGAELVRNAVNGYFALKQSYVNALADVCAAVGADITSVAEALSYDRRFGDRHITPAAVPRQLRHSLESLSRDVEPERELLHDVAAFVSDSAAPGPR</sequence>
<dbReference type="PANTHER" id="PTHR43750:SF3">
    <property type="entry name" value="UDP-GLUCOSE 6-DEHYDROGENASE TUAD"/>
    <property type="match status" value="1"/>
</dbReference>
<comment type="caution">
    <text evidence="3">The sequence shown here is derived from an EMBL/GenBank/DDBJ whole genome shotgun (WGS) entry which is preliminary data.</text>
</comment>
<evidence type="ECO:0000259" key="2">
    <source>
        <dbReference type="Pfam" id="PF00984"/>
    </source>
</evidence>
<dbReference type="SUPFAM" id="SSF51735">
    <property type="entry name" value="NAD(P)-binding Rossmann-fold domains"/>
    <property type="match status" value="1"/>
</dbReference>
<keyword evidence="4" id="KW-1185">Reference proteome</keyword>
<dbReference type="AlphaFoldDB" id="A0A839DZL6"/>
<evidence type="ECO:0000256" key="1">
    <source>
        <dbReference type="ARBA" id="ARBA00015132"/>
    </source>
</evidence>
<name>A0A839DZL6_9PSEU</name>